<dbReference type="InterPro" id="IPR020103">
    <property type="entry name" value="PsdUridine_synth_cat_dom_sf"/>
</dbReference>
<dbReference type="CDD" id="cd00165">
    <property type="entry name" value="S4"/>
    <property type="match status" value="1"/>
</dbReference>
<dbReference type="PROSITE" id="PS01129">
    <property type="entry name" value="PSI_RLU"/>
    <property type="match status" value="1"/>
</dbReference>
<keyword evidence="5 7" id="KW-0694">RNA-binding</keyword>
<dbReference type="PROSITE" id="PS50889">
    <property type="entry name" value="S4"/>
    <property type="match status" value="1"/>
</dbReference>
<comment type="caution">
    <text evidence="10">The sequence shown here is derived from an EMBL/GenBank/DDBJ whole genome shotgun (WGS) entry which is preliminary data.</text>
</comment>
<evidence type="ECO:0000313" key="11">
    <source>
        <dbReference type="Proteomes" id="UP001620597"/>
    </source>
</evidence>
<organism evidence="10 11">
    <name type="scientific">Oceanobacter antarcticus</name>
    <dbReference type="NCBI Taxonomy" id="3133425"/>
    <lineage>
        <taxon>Bacteria</taxon>
        <taxon>Pseudomonadati</taxon>
        <taxon>Pseudomonadota</taxon>
        <taxon>Gammaproteobacteria</taxon>
        <taxon>Oceanospirillales</taxon>
        <taxon>Oceanospirillaceae</taxon>
        <taxon>Oceanobacter</taxon>
    </lineage>
</organism>
<comment type="similarity">
    <text evidence="3 8">Belongs to the pseudouridine synthase RluA family.</text>
</comment>
<keyword evidence="4" id="KW-0698">rRNA processing</keyword>
<protein>
    <recommendedName>
        <fullName evidence="8">Pseudouridine synthase</fullName>
        <ecNumber evidence="8">5.4.99.-</ecNumber>
    </recommendedName>
</protein>
<dbReference type="InterPro" id="IPR036986">
    <property type="entry name" value="S4_RNA-bd_sf"/>
</dbReference>
<proteinExistence type="inferred from homology"/>
<evidence type="ECO:0000313" key="10">
    <source>
        <dbReference type="EMBL" id="MFK4752088.1"/>
    </source>
</evidence>
<evidence type="ECO:0000256" key="5">
    <source>
        <dbReference type="ARBA" id="ARBA00022884"/>
    </source>
</evidence>
<dbReference type="SUPFAM" id="SSF55174">
    <property type="entry name" value="Alpha-L RNA-binding motif"/>
    <property type="match status" value="1"/>
</dbReference>
<keyword evidence="11" id="KW-1185">Reference proteome</keyword>
<dbReference type="InterPro" id="IPR050188">
    <property type="entry name" value="RluA_PseudoU_synthase"/>
</dbReference>
<dbReference type="Pfam" id="PF01479">
    <property type="entry name" value="S4"/>
    <property type="match status" value="1"/>
</dbReference>
<dbReference type="CDD" id="cd02869">
    <property type="entry name" value="PseudoU_synth_RluA_like"/>
    <property type="match status" value="1"/>
</dbReference>
<evidence type="ECO:0000256" key="1">
    <source>
        <dbReference type="ARBA" id="ARBA00000381"/>
    </source>
</evidence>
<dbReference type="RefSeq" id="WP_416205419.1">
    <property type="nucleotide sequence ID" value="NZ_JBBKTX010000006.1"/>
</dbReference>
<feature type="domain" description="RNA-binding S4" evidence="9">
    <location>
        <begin position="46"/>
        <end position="105"/>
    </location>
</feature>
<accession>A0ABW8NGJ1</accession>
<dbReference type="SMART" id="SM00363">
    <property type="entry name" value="S4"/>
    <property type="match status" value="1"/>
</dbReference>
<evidence type="ECO:0000256" key="4">
    <source>
        <dbReference type="ARBA" id="ARBA00022552"/>
    </source>
</evidence>
<gene>
    <name evidence="10" type="ORF">WG929_06675</name>
</gene>
<evidence type="ECO:0000256" key="3">
    <source>
        <dbReference type="ARBA" id="ARBA00010876"/>
    </source>
</evidence>
<dbReference type="Proteomes" id="UP001620597">
    <property type="component" value="Unassembled WGS sequence"/>
</dbReference>
<keyword evidence="6 8" id="KW-0413">Isomerase</keyword>
<evidence type="ECO:0000259" key="9">
    <source>
        <dbReference type="SMART" id="SM00363"/>
    </source>
</evidence>
<dbReference type="EC" id="5.4.99.-" evidence="8"/>
<dbReference type="Gene3D" id="3.10.290.10">
    <property type="entry name" value="RNA-binding S4 domain"/>
    <property type="match status" value="1"/>
</dbReference>
<dbReference type="InterPro" id="IPR002942">
    <property type="entry name" value="S4_RNA-bd"/>
</dbReference>
<evidence type="ECO:0000256" key="6">
    <source>
        <dbReference type="ARBA" id="ARBA00023235"/>
    </source>
</evidence>
<dbReference type="InterPro" id="IPR006225">
    <property type="entry name" value="PsdUridine_synth_RluC/D"/>
</dbReference>
<reference evidence="10 11" key="1">
    <citation type="submission" date="2024-03" db="EMBL/GenBank/DDBJ databases">
        <title>High-quality draft genome sequence of Oceanobacter sp. wDCs-4.</title>
        <authorList>
            <person name="Dong C."/>
        </authorList>
    </citation>
    <scope>NUCLEOTIDE SEQUENCE [LARGE SCALE GENOMIC DNA]</scope>
    <source>
        <strain evidence="11">wDCs-4</strain>
    </source>
</reference>
<dbReference type="NCBIfam" id="TIGR00005">
    <property type="entry name" value="rluA_subfam"/>
    <property type="match status" value="1"/>
</dbReference>
<evidence type="ECO:0000256" key="2">
    <source>
        <dbReference type="ARBA" id="ARBA00002876"/>
    </source>
</evidence>
<comment type="catalytic activity">
    <reaction evidence="8">
        <text>a uridine in RNA = a pseudouridine in RNA</text>
        <dbReference type="Rhea" id="RHEA:48348"/>
        <dbReference type="Rhea" id="RHEA-COMP:12068"/>
        <dbReference type="Rhea" id="RHEA-COMP:12069"/>
        <dbReference type="ChEBI" id="CHEBI:65314"/>
        <dbReference type="ChEBI" id="CHEBI:65315"/>
    </reaction>
</comment>
<comment type="catalytic activity">
    <reaction evidence="1">
        <text>uridine(955/2504/2580) in 23S rRNA = pseudouridine(955/2504/2580) in 23S rRNA</text>
        <dbReference type="Rhea" id="RHEA:42528"/>
        <dbReference type="Rhea" id="RHEA-COMP:10099"/>
        <dbReference type="Rhea" id="RHEA-COMP:10100"/>
        <dbReference type="ChEBI" id="CHEBI:65314"/>
        <dbReference type="ChEBI" id="CHEBI:65315"/>
        <dbReference type="EC" id="5.4.99.24"/>
    </reaction>
</comment>
<dbReference type="PANTHER" id="PTHR21600">
    <property type="entry name" value="MITOCHONDRIAL RNA PSEUDOURIDINE SYNTHASE"/>
    <property type="match status" value="1"/>
</dbReference>
<comment type="function">
    <text evidence="2">Responsible for synthesis of pseudouridine from uracil at positions 955, 2504 and 2580 in 23S ribosomal RNA.</text>
</comment>
<dbReference type="PANTHER" id="PTHR21600:SF92">
    <property type="entry name" value="RIBOSOMAL LARGE SUBUNIT PSEUDOURIDINE SYNTHASE C"/>
    <property type="match status" value="1"/>
</dbReference>
<dbReference type="Pfam" id="PF00849">
    <property type="entry name" value="PseudoU_synth_2"/>
    <property type="match status" value="1"/>
</dbReference>
<evidence type="ECO:0000256" key="7">
    <source>
        <dbReference type="PROSITE-ProRule" id="PRU00182"/>
    </source>
</evidence>
<dbReference type="Gene3D" id="3.30.2350.10">
    <property type="entry name" value="Pseudouridine synthase"/>
    <property type="match status" value="1"/>
</dbReference>
<dbReference type="EMBL" id="JBBKTX010000006">
    <property type="protein sequence ID" value="MFK4752088.1"/>
    <property type="molecule type" value="Genomic_DNA"/>
</dbReference>
<name>A0ABW8NGJ1_9GAMM</name>
<dbReference type="InterPro" id="IPR006145">
    <property type="entry name" value="PsdUridine_synth_RsuA/RluA"/>
</dbReference>
<evidence type="ECO:0000256" key="8">
    <source>
        <dbReference type="RuleBase" id="RU362028"/>
    </source>
</evidence>
<dbReference type="SUPFAM" id="SSF55120">
    <property type="entry name" value="Pseudouridine synthase"/>
    <property type="match status" value="1"/>
</dbReference>
<sequence length="345" mass="38382">MQLPILFKSDGCSSKSVGGYPEYMAKFEIDTTKVSLLEVTADNDGQRVDNFLLSVLGKVPKAMVYRIIRKGEVRINKGRVKADSRVSTGDVVRIPPVRLPQEQAVGHASAELLAGLKRAIVYEDDALIAINKPHGLAVHGGSGVNLGLIEALRQLYPEHSFLELVHRLDRDTSGIILVARKRSALVALQKMLVNKVGIRKRYLALVHGHWPQAVTEVKAPLKKSERQSGERIMLVDAEGKACHTRYRLLSSGPHYSLLEAEPVTGRTHQIRVHCQFQGYAIAGDEKYRDRAQVAIDQQHGIRRLFLHALRLEFRHPLSGESLSLAAPPNADFERLLIKEGCNYGF</sequence>
<dbReference type="InterPro" id="IPR006224">
    <property type="entry name" value="PsdUridine_synth_RluA-like_CS"/>
</dbReference>